<feature type="domain" description="Bulb-type lectin" evidence="2">
    <location>
        <begin position="554"/>
        <end position="670"/>
    </location>
</feature>
<dbReference type="SUPFAM" id="SSF51110">
    <property type="entry name" value="alpha-D-mannose-specific plant lectins"/>
    <property type="match status" value="2"/>
</dbReference>
<organism evidence="3 4">
    <name type="scientific">Streptomyces cynarae</name>
    <dbReference type="NCBI Taxonomy" id="2981134"/>
    <lineage>
        <taxon>Bacteria</taxon>
        <taxon>Bacillati</taxon>
        <taxon>Actinomycetota</taxon>
        <taxon>Actinomycetes</taxon>
        <taxon>Kitasatosporales</taxon>
        <taxon>Streptomycetaceae</taxon>
        <taxon>Streptomyces</taxon>
    </lineage>
</organism>
<feature type="region of interest" description="Disordered" evidence="1">
    <location>
        <begin position="316"/>
        <end position="353"/>
    </location>
</feature>
<name>A0ABY6E8G8_9ACTN</name>
<dbReference type="InterPro" id="IPR001480">
    <property type="entry name" value="Bulb-type_lectin_dom"/>
</dbReference>
<feature type="domain" description="Bulb-type lectin" evidence="2">
    <location>
        <begin position="672"/>
        <end position="791"/>
    </location>
</feature>
<keyword evidence="4" id="KW-1185">Reference proteome</keyword>
<dbReference type="PROSITE" id="PS50927">
    <property type="entry name" value="BULB_LECTIN"/>
    <property type="match status" value="2"/>
</dbReference>
<proteinExistence type="predicted"/>
<evidence type="ECO:0000313" key="4">
    <source>
        <dbReference type="Proteomes" id="UP001061298"/>
    </source>
</evidence>
<evidence type="ECO:0000313" key="3">
    <source>
        <dbReference type="EMBL" id="UXY22962.1"/>
    </source>
</evidence>
<gene>
    <name evidence="3" type="ORF">N8I84_32875</name>
</gene>
<evidence type="ECO:0000259" key="2">
    <source>
        <dbReference type="PROSITE" id="PS50927"/>
    </source>
</evidence>
<dbReference type="RefSeq" id="WP_263233051.1">
    <property type="nucleotide sequence ID" value="NZ_CP106793.1"/>
</dbReference>
<dbReference type="Gene3D" id="2.90.10.10">
    <property type="entry name" value="Bulb-type lectin domain"/>
    <property type="match status" value="4"/>
</dbReference>
<reference evidence="3" key="1">
    <citation type="submission" date="2022-10" db="EMBL/GenBank/DDBJ databases">
        <authorList>
            <person name="Mo P."/>
        </authorList>
    </citation>
    <scope>NUCLEOTIDE SEQUENCE</scope>
    <source>
        <strain evidence="3">HUAS 13-4</strain>
    </source>
</reference>
<protein>
    <recommendedName>
        <fullName evidence="2">Bulb-type lectin domain-containing protein</fullName>
    </recommendedName>
</protein>
<dbReference type="InterPro" id="IPR036426">
    <property type="entry name" value="Bulb-type_lectin_dom_sf"/>
</dbReference>
<dbReference type="SMART" id="SM00108">
    <property type="entry name" value="B_lectin"/>
    <property type="match status" value="2"/>
</dbReference>
<dbReference type="EMBL" id="CP106793">
    <property type="protein sequence ID" value="UXY22962.1"/>
    <property type="molecule type" value="Genomic_DNA"/>
</dbReference>
<accession>A0ABY6E8G8</accession>
<dbReference type="Proteomes" id="UP001061298">
    <property type="component" value="Chromosome"/>
</dbReference>
<evidence type="ECO:0000256" key="1">
    <source>
        <dbReference type="SAM" id="MobiDB-lite"/>
    </source>
</evidence>
<feature type="compositionally biased region" description="Polar residues" evidence="1">
    <location>
        <begin position="322"/>
        <end position="353"/>
    </location>
</feature>
<dbReference type="SUPFAM" id="SSF63825">
    <property type="entry name" value="YWTD domain"/>
    <property type="match status" value="1"/>
</dbReference>
<sequence>MDSGTTSTIPLPGGQRYRGTFGSRVLTDTYHTGAGTTYDVLSLVNGQVVDTPVTGLPAGTYVSTLRAADANSVAVIYGANGQYQLGLLDMASGQLAPLNSGPVSQGTLAVLTANRIAWYDPTAQDPVLHLLDRSDLSAPETTVTVPTPPLPAGYTASVRQIGITGNSLLVAYAVTHSGASTTDDTLGYPLYSMPLTGGELSTVLDHERGIIETYADGALAVGGPSPADWAARRLAPASDGTLGSTALDNDDARPWPINGLSLAGGQLLTIEGTSSVYTRSVQLGTQPTYGAHTAFGTAAVPSNCGVAGSCAPPIGSGDGRMSQLQVGTSGDSATTQGPKSTSRMTPGAQTGGSLVDSNGRYVLYGNTSTRELFVGDMTMNHSSNVRYYESLTASALSGQTLWTASSSAGVLNSLNLSTLQPGRTITTGPTCKPTELQTAGGRWIYWSCGASGPAGVYDLATGKDISVPSGPSQLGEGFVVEHDATRGKLVLTDVQTDAAVTTDLADLPAPTAPLTDDRHVTWAVDKYDGGIAYLDATENIHIVDPHISPSPASGYRILPGQRLNPGNSLTSASMRLVMQSDGNLVAYLKPGGSAAPAEWSSGTWGHPGAYAMMQPDGNFVVYSADGGPGTGGALWSSNTSGNPGAYATIQDDGNLVIYRQGTTDPANALWSSGSYARPQTVASGQTMKPGWWTQGQYTFLVMQRDGNLVMYRKRDGAAIWSTKTWGHSGAYAMMQSDGNLVVYPKGKSASTGGALWSTKTWGHSGAYAVMQDDGNLVVYPKGKSASTGGALWASNTWKTAY</sequence>